<keyword evidence="2" id="KW-1185">Reference proteome</keyword>
<evidence type="ECO:0000313" key="2">
    <source>
        <dbReference type="Proteomes" id="UP001608902"/>
    </source>
</evidence>
<protein>
    <submittedName>
        <fullName evidence="1">Uncharacterized protein</fullName>
    </submittedName>
</protein>
<comment type="caution">
    <text evidence="1">The sequence shown here is derived from an EMBL/GenBank/DDBJ whole genome shotgun (WGS) entry which is preliminary data.</text>
</comment>
<proteinExistence type="predicted"/>
<organism evidence="1 2">
    <name type="scientific">Gnathostoma spinigerum</name>
    <dbReference type="NCBI Taxonomy" id="75299"/>
    <lineage>
        <taxon>Eukaryota</taxon>
        <taxon>Metazoa</taxon>
        <taxon>Ecdysozoa</taxon>
        <taxon>Nematoda</taxon>
        <taxon>Chromadorea</taxon>
        <taxon>Rhabditida</taxon>
        <taxon>Spirurina</taxon>
        <taxon>Gnathostomatomorpha</taxon>
        <taxon>Gnathostomatoidea</taxon>
        <taxon>Gnathostomatidae</taxon>
        <taxon>Gnathostoma</taxon>
    </lineage>
</organism>
<accession>A0ABD6EN43</accession>
<evidence type="ECO:0000313" key="1">
    <source>
        <dbReference type="EMBL" id="MFH4981201.1"/>
    </source>
</evidence>
<dbReference type="EMBL" id="JBGFUD010006765">
    <property type="protein sequence ID" value="MFH4981201.1"/>
    <property type="molecule type" value="Genomic_DNA"/>
</dbReference>
<dbReference type="AlphaFoldDB" id="A0ABD6EN43"/>
<gene>
    <name evidence="1" type="ORF">AB6A40_007910</name>
</gene>
<sequence>MIERTHLEMFDGYGSKRRMAARDRYHIAELYLQNAQLLKTEEEEIPIWSSLLCRLTSKLGEVYFELFFSKRHGSTSHHTFCFAVYALSIFVISQ</sequence>
<dbReference type="Proteomes" id="UP001608902">
    <property type="component" value="Unassembled WGS sequence"/>
</dbReference>
<name>A0ABD6EN43_9BILA</name>
<reference evidence="1 2" key="1">
    <citation type="submission" date="2024-08" db="EMBL/GenBank/DDBJ databases">
        <title>Gnathostoma spinigerum genome.</title>
        <authorList>
            <person name="Gonzalez-Bertolin B."/>
            <person name="Monzon S."/>
            <person name="Zaballos A."/>
            <person name="Jimenez P."/>
            <person name="Dekumyoy P."/>
            <person name="Varona S."/>
            <person name="Cuesta I."/>
            <person name="Sumanam S."/>
            <person name="Adisakwattana P."/>
            <person name="Gasser R.B."/>
            <person name="Hernandez-Gonzalez A."/>
            <person name="Young N.D."/>
            <person name="Perteguer M.J."/>
        </authorList>
    </citation>
    <scope>NUCLEOTIDE SEQUENCE [LARGE SCALE GENOMIC DNA]</scope>
    <source>
        <strain evidence="1">AL3</strain>
        <tissue evidence="1">Liver</tissue>
    </source>
</reference>